<dbReference type="HOGENOM" id="CLU_158165_0_0_1"/>
<protein>
    <submittedName>
        <fullName evidence="2">Uncharacterized protein</fullName>
    </submittedName>
</protein>
<sequence>MMISSLDSSHSRENQPRKLPDINTSPNNIGGVLAEYPSDDPKSVLVVVLTIYQTWYIRTREQSQDDNLDVKSDNETNTPEDVFIPFTEDSHTCRSP</sequence>
<dbReference type="Proteomes" id="UP000023758">
    <property type="component" value="Unassembled WGS sequence"/>
</dbReference>
<feature type="compositionally biased region" description="Basic and acidic residues" evidence="1">
    <location>
        <begin position="9"/>
        <end position="20"/>
    </location>
</feature>
<organism evidence="2">
    <name type="scientific">Trichophyton rubrum CBS 288.86</name>
    <dbReference type="NCBI Taxonomy" id="1215330"/>
    <lineage>
        <taxon>Eukaryota</taxon>
        <taxon>Fungi</taxon>
        <taxon>Dikarya</taxon>
        <taxon>Ascomycota</taxon>
        <taxon>Pezizomycotina</taxon>
        <taxon>Eurotiomycetes</taxon>
        <taxon>Eurotiomycetidae</taxon>
        <taxon>Onygenales</taxon>
        <taxon>Arthrodermataceae</taxon>
        <taxon>Trichophyton</taxon>
    </lineage>
</organism>
<dbReference type="EMBL" id="KK207889">
    <property type="protein sequence ID" value="EZF50319.1"/>
    <property type="molecule type" value="Genomic_DNA"/>
</dbReference>
<proteinExistence type="predicted"/>
<evidence type="ECO:0000313" key="2">
    <source>
        <dbReference type="EMBL" id="EZF50319.1"/>
    </source>
</evidence>
<reference evidence="2" key="1">
    <citation type="submission" date="2014-02" db="EMBL/GenBank/DDBJ databases">
        <title>The Genome Sequence of Trichophyton rubrum (morphotype fischeri) CBS 288.86.</title>
        <authorList>
            <consortium name="The Broad Institute Genomics Platform"/>
            <person name="Cuomo C.A."/>
            <person name="White T.C."/>
            <person name="Graser Y."/>
            <person name="Martinez-Rossi N."/>
            <person name="Heitman J."/>
            <person name="Young S.K."/>
            <person name="Zeng Q."/>
            <person name="Gargeya S."/>
            <person name="Abouelleil A."/>
            <person name="Alvarado L."/>
            <person name="Chapman S.B."/>
            <person name="Gainer-Dewar J."/>
            <person name="Goldberg J."/>
            <person name="Griggs A."/>
            <person name="Gujja S."/>
            <person name="Hansen M."/>
            <person name="Howarth C."/>
            <person name="Imamovic A."/>
            <person name="Larimer J."/>
            <person name="Martinez D."/>
            <person name="Murphy C."/>
            <person name="Pearson M.D."/>
            <person name="Persinoti G."/>
            <person name="Poon T."/>
            <person name="Priest M."/>
            <person name="Roberts A.D."/>
            <person name="Saif S."/>
            <person name="Shea T.D."/>
            <person name="Sykes S.N."/>
            <person name="Wortman J."/>
            <person name="Nusbaum C."/>
            <person name="Birren B."/>
        </authorList>
    </citation>
    <scope>NUCLEOTIDE SEQUENCE [LARGE SCALE GENOMIC DNA]</scope>
    <source>
        <strain evidence="2">CBS 288.86</strain>
    </source>
</reference>
<feature type="region of interest" description="Disordered" evidence="1">
    <location>
        <begin position="62"/>
        <end position="96"/>
    </location>
</feature>
<gene>
    <name evidence="2" type="ORF">H103_06410</name>
</gene>
<evidence type="ECO:0000256" key="1">
    <source>
        <dbReference type="SAM" id="MobiDB-lite"/>
    </source>
</evidence>
<dbReference type="AlphaFoldDB" id="A0A022VWK2"/>
<name>A0A022VWK2_TRIRU</name>
<accession>A0A022VWK2</accession>
<feature type="compositionally biased region" description="Basic and acidic residues" evidence="1">
    <location>
        <begin position="62"/>
        <end position="74"/>
    </location>
</feature>
<feature type="region of interest" description="Disordered" evidence="1">
    <location>
        <begin position="1"/>
        <end position="36"/>
    </location>
</feature>